<keyword evidence="2" id="KW-1185">Reference proteome</keyword>
<evidence type="ECO:0000313" key="2">
    <source>
        <dbReference type="Proteomes" id="UP001501461"/>
    </source>
</evidence>
<proteinExistence type="predicted"/>
<evidence type="ECO:0000313" key="1">
    <source>
        <dbReference type="EMBL" id="GAA2041366.1"/>
    </source>
</evidence>
<sequence>MAAASRRKTVWVWVIVLALFAGAAWVAYSTIRSSLQPLAVIDDPFPEEEHRPEASDEHRSAVNFLVFGEAADSVHTLSVFHLADGRRRIDVVNFPTQSAHVSNIDDAAATVAEVEDLTGARMEHVMLWDLEFMAELDDAQVTAEELLANPEALQAQDVWSSVLQEALDTRDPGRLNSMASALTPYVAADQDLDTGRITELAKSLRHVPAENIASCTLPEELSGTQQADLVEYFATGQPTRCAELFR</sequence>
<name>A0ABP5GBC9_9MICC</name>
<comment type="caution">
    <text evidence="1">The sequence shown here is derived from an EMBL/GenBank/DDBJ whole genome shotgun (WGS) entry which is preliminary data.</text>
</comment>
<dbReference type="EMBL" id="BAAAMN010000048">
    <property type="protein sequence ID" value="GAA2041366.1"/>
    <property type="molecule type" value="Genomic_DNA"/>
</dbReference>
<organism evidence="1 2">
    <name type="scientific">Yaniella flava</name>
    <dbReference type="NCBI Taxonomy" id="287930"/>
    <lineage>
        <taxon>Bacteria</taxon>
        <taxon>Bacillati</taxon>
        <taxon>Actinomycetota</taxon>
        <taxon>Actinomycetes</taxon>
        <taxon>Micrococcales</taxon>
        <taxon>Micrococcaceae</taxon>
        <taxon>Yaniella</taxon>
    </lineage>
</organism>
<dbReference type="Gene3D" id="3.40.630.190">
    <property type="entry name" value="LCP protein"/>
    <property type="match status" value="1"/>
</dbReference>
<reference evidence="2" key="1">
    <citation type="journal article" date="2019" name="Int. J. Syst. Evol. Microbiol.">
        <title>The Global Catalogue of Microorganisms (GCM) 10K type strain sequencing project: providing services to taxonomists for standard genome sequencing and annotation.</title>
        <authorList>
            <consortium name="The Broad Institute Genomics Platform"/>
            <consortium name="The Broad Institute Genome Sequencing Center for Infectious Disease"/>
            <person name="Wu L."/>
            <person name="Ma J."/>
        </authorList>
    </citation>
    <scope>NUCLEOTIDE SEQUENCE [LARGE SCALE GENOMIC DNA]</scope>
    <source>
        <strain evidence="2">JCM 13595</strain>
    </source>
</reference>
<gene>
    <name evidence="1" type="ORF">GCM10009720_22350</name>
</gene>
<protein>
    <submittedName>
        <fullName evidence="1">Uncharacterized protein</fullName>
    </submittedName>
</protein>
<accession>A0ABP5GBC9</accession>
<dbReference type="Proteomes" id="UP001501461">
    <property type="component" value="Unassembled WGS sequence"/>
</dbReference>
<dbReference type="RefSeq" id="WP_343958654.1">
    <property type="nucleotide sequence ID" value="NZ_BAAAMN010000048.1"/>
</dbReference>